<name>A0AAW1FJP2_ZOAVI</name>
<evidence type="ECO:0000313" key="10">
    <source>
        <dbReference type="EMBL" id="KAK9535064.1"/>
    </source>
</evidence>
<dbReference type="InterPro" id="IPR029709">
    <property type="entry name" value="LDAF1"/>
</dbReference>
<comment type="subcellular location">
    <subcellularLocation>
        <location evidence="1">Endoplasmic reticulum membrane</location>
        <topology evidence="1">Multi-pass membrane protein</topology>
    </subcellularLocation>
    <subcellularLocation>
        <location evidence="2">Lipid droplet</location>
    </subcellularLocation>
</comment>
<feature type="transmembrane region" description="Helical" evidence="9">
    <location>
        <begin position="49"/>
        <end position="69"/>
    </location>
</feature>
<keyword evidence="6" id="KW-0256">Endoplasmic reticulum</keyword>
<reference evidence="10 11" key="1">
    <citation type="journal article" date="2024" name="Genome Biol. Evol.">
        <title>Chromosome-level genome assembly of the viviparous eelpout Zoarces viviparus.</title>
        <authorList>
            <person name="Fuhrmann N."/>
            <person name="Brasseur M.V."/>
            <person name="Bakowski C.E."/>
            <person name="Podsiadlowski L."/>
            <person name="Prost S."/>
            <person name="Krehenwinkel H."/>
            <person name="Mayer C."/>
        </authorList>
    </citation>
    <scope>NUCLEOTIDE SEQUENCE [LARGE SCALE GENOMIC DNA]</scope>
    <source>
        <strain evidence="10">NO-MEL_2022_Ind0_liver</strain>
    </source>
</reference>
<comment type="similarity">
    <text evidence="3">Belongs to the LDAF1 family.</text>
</comment>
<keyword evidence="7 9" id="KW-1133">Transmembrane helix</keyword>
<evidence type="ECO:0000256" key="7">
    <source>
        <dbReference type="ARBA" id="ARBA00022989"/>
    </source>
</evidence>
<comment type="caution">
    <text evidence="10">The sequence shown here is derived from an EMBL/GenBank/DDBJ whole genome shotgun (WGS) entry which is preliminary data.</text>
</comment>
<dbReference type="AlphaFoldDB" id="A0AAW1FJP2"/>
<keyword evidence="11" id="KW-1185">Reference proteome</keyword>
<evidence type="ECO:0000256" key="4">
    <source>
        <dbReference type="ARBA" id="ARBA00022677"/>
    </source>
</evidence>
<evidence type="ECO:0008006" key="12">
    <source>
        <dbReference type="Google" id="ProtNLM"/>
    </source>
</evidence>
<dbReference type="PANTHER" id="PTHR14275:SF0">
    <property type="entry name" value="LIPID DROPLET ASSEMBLY FACTOR 1"/>
    <property type="match status" value="1"/>
</dbReference>
<proteinExistence type="inferred from homology"/>
<keyword evidence="4" id="KW-0551">Lipid droplet</keyword>
<protein>
    <recommendedName>
        <fullName evidence="12">Promethin</fullName>
    </recommendedName>
</protein>
<evidence type="ECO:0000256" key="3">
    <source>
        <dbReference type="ARBA" id="ARBA00007618"/>
    </source>
</evidence>
<feature type="transmembrane region" description="Helical" evidence="9">
    <location>
        <begin position="105"/>
        <end position="123"/>
    </location>
</feature>
<evidence type="ECO:0000313" key="11">
    <source>
        <dbReference type="Proteomes" id="UP001488805"/>
    </source>
</evidence>
<evidence type="ECO:0000256" key="2">
    <source>
        <dbReference type="ARBA" id="ARBA00004502"/>
    </source>
</evidence>
<dbReference type="Pfam" id="PF16015">
    <property type="entry name" value="Promethin"/>
    <property type="match status" value="1"/>
</dbReference>
<keyword evidence="8 9" id="KW-0472">Membrane</keyword>
<feature type="transmembrane region" description="Helical" evidence="9">
    <location>
        <begin position="76"/>
        <end position="99"/>
    </location>
</feature>
<evidence type="ECO:0000256" key="1">
    <source>
        <dbReference type="ARBA" id="ARBA00004477"/>
    </source>
</evidence>
<keyword evidence="5 9" id="KW-0812">Transmembrane</keyword>
<evidence type="ECO:0000256" key="5">
    <source>
        <dbReference type="ARBA" id="ARBA00022692"/>
    </source>
</evidence>
<evidence type="ECO:0000256" key="9">
    <source>
        <dbReference type="SAM" id="Phobius"/>
    </source>
</evidence>
<dbReference type="Proteomes" id="UP001488805">
    <property type="component" value="Unassembled WGS sequence"/>
</dbReference>
<evidence type="ECO:0000256" key="8">
    <source>
        <dbReference type="ARBA" id="ARBA00023136"/>
    </source>
</evidence>
<sequence>MEDNGGTSVTEFQKLWGRWTNLMNRFYGDPKVELLMDTRLGQYLSSHPLLALAVLLFGVMAALPVGLFLSFAFVTVVMTAVGFVFFEVFLLCVGGLTLLSLLPGIAIFSVMVSLVFNAFYVTISKVVSRYYKRLTKEGEVLEDPGESVESECDTS</sequence>
<dbReference type="GO" id="GO:0005789">
    <property type="term" value="C:endoplasmic reticulum membrane"/>
    <property type="evidence" value="ECO:0007669"/>
    <property type="project" value="UniProtKB-SubCell"/>
</dbReference>
<dbReference type="PANTHER" id="PTHR14275">
    <property type="entry name" value="PROMETHIN"/>
    <property type="match status" value="1"/>
</dbReference>
<dbReference type="GO" id="GO:0005811">
    <property type="term" value="C:lipid droplet"/>
    <property type="evidence" value="ECO:0007669"/>
    <property type="project" value="UniProtKB-SubCell"/>
</dbReference>
<accession>A0AAW1FJP2</accession>
<dbReference type="EMBL" id="JBCEZU010000056">
    <property type="protein sequence ID" value="KAK9535064.1"/>
    <property type="molecule type" value="Genomic_DNA"/>
</dbReference>
<evidence type="ECO:0000256" key="6">
    <source>
        <dbReference type="ARBA" id="ARBA00022824"/>
    </source>
</evidence>
<organism evidence="10 11">
    <name type="scientific">Zoarces viviparus</name>
    <name type="common">Viviparous eelpout</name>
    <name type="synonym">Blennius viviparus</name>
    <dbReference type="NCBI Taxonomy" id="48416"/>
    <lineage>
        <taxon>Eukaryota</taxon>
        <taxon>Metazoa</taxon>
        <taxon>Chordata</taxon>
        <taxon>Craniata</taxon>
        <taxon>Vertebrata</taxon>
        <taxon>Euteleostomi</taxon>
        <taxon>Actinopterygii</taxon>
        <taxon>Neopterygii</taxon>
        <taxon>Teleostei</taxon>
        <taxon>Neoteleostei</taxon>
        <taxon>Acanthomorphata</taxon>
        <taxon>Eupercaria</taxon>
        <taxon>Perciformes</taxon>
        <taxon>Cottioidei</taxon>
        <taxon>Zoarcales</taxon>
        <taxon>Zoarcidae</taxon>
        <taxon>Zoarcinae</taxon>
        <taxon>Zoarces</taxon>
    </lineage>
</organism>
<gene>
    <name evidence="10" type="ORF">VZT92_007469</name>
</gene>